<evidence type="ECO:0000256" key="1">
    <source>
        <dbReference type="SAM" id="Phobius"/>
    </source>
</evidence>
<feature type="transmembrane region" description="Helical" evidence="1">
    <location>
        <begin position="134"/>
        <end position="153"/>
    </location>
</feature>
<gene>
    <name evidence="2" type="ORF">ABID08_003235</name>
</gene>
<reference evidence="2 3" key="1">
    <citation type="submission" date="2024-06" db="EMBL/GenBank/DDBJ databases">
        <title>Genomic Encyclopedia of Type Strains, Phase IV (KMG-IV): sequencing the most valuable type-strain genomes for metagenomic binning, comparative biology and taxonomic classification.</title>
        <authorList>
            <person name="Goeker M."/>
        </authorList>
    </citation>
    <scope>NUCLEOTIDE SEQUENCE [LARGE SCALE GENOMIC DNA]</scope>
    <source>
        <strain evidence="2 3">DSM 29288</strain>
    </source>
</reference>
<keyword evidence="1" id="KW-0472">Membrane</keyword>
<dbReference type="GeneID" id="91150001"/>
<proteinExistence type="predicted"/>
<dbReference type="RefSeq" id="WP_246638673.1">
    <property type="nucleotide sequence ID" value="NZ_CP071604.1"/>
</dbReference>
<evidence type="ECO:0000313" key="2">
    <source>
        <dbReference type="EMBL" id="MET3755864.1"/>
    </source>
</evidence>
<comment type="caution">
    <text evidence="2">The sequence shown here is derived from an EMBL/GenBank/DDBJ whole genome shotgun (WGS) entry which is preliminary data.</text>
</comment>
<keyword evidence="1" id="KW-0812">Transmembrane</keyword>
<evidence type="ECO:0000313" key="3">
    <source>
        <dbReference type="Proteomes" id="UP001549077"/>
    </source>
</evidence>
<feature type="transmembrane region" description="Helical" evidence="1">
    <location>
        <begin position="49"/>
        <end position="70"/>
    </location>
</feature>
<organism evidence="2 3">
    <name type="scientific">Rhizobium binae</name>
    <dbReference type="NCBI Taxonomy" id="1138190"/>
    <lineage>
        <taxon>Bacteria</taxon>
        <taxon>Pseudomonadati</taxon>
        <taxon>Pseudomonadota</taxon>
        <taxon>Alphaproteobacteria</taxon>
        <taxon>Hyphomicrobiales</taxon>
        <taxon>Rhizobiaceae</taxon>
        <taxon>Rhizobium/Agrobacterium group</taxon>
        <taxon>Rhizobium</taxon>
    </lineage>
</organism>
<dbReference type="EMBL" id="JBEPMY010000008">
    <property type="protein sequence ID" value="MET3755864.1"/>
    <property type="molecule type" value="Genomic_DNA"/>
</dbReference>
<dbReference type="Proteomes" id="UP001549077">
    <property type="component" value="Unassembled WGS sequence"/>
</dbReference>
<keyword evidence="1" id="KW-1133">Transmembrane helix</keyword>
<keyword evidence="3" id="KW-1185">Reference proteome</keyword>
<dbReference type="InterPro" id="IPR018723">
    <property type="entry name" value="DUF2254_membrane"/>
</dbReference>
<dbReference type="Pfam" id="PF10011">
    <property type="entry name" value="DUF2254"/>
    <property type="match status" value="1"/>
</dbReference>
<name>A0ABV2MHE6_9HYPH</name>
<protein>
    <submittedName>
        <fullName evidence="2">Membrane protein</fullName>
    </submittedName>
</protein>
<feature type="transmembrane region" description="Helical" evidence="1">
    <location>
        <begin position="90"/>
        <end position="113"/>
    </location>
</feature>
<feature type="transmembrane region" description="Helical" evidence="1">
    <location>
        <begin position="165"/>
        <end position="183"/>
    </location>
</feature>
<accession>A0ABV2MHE6</accession>
<sequence length="463" mass="51205">MVLIGVNALSTPSGKLESKFCLLKIFTNEMFPMSWNRWYGLRSYIRSSLWVVPFIALLLYLIAIRLVYAFDNWGLWADVWPWGVAGTQRMLETIITMTLTFVVFTFGSLLVAIQVAGGQLTPRIIATTLLRDNAIRFTVGLFIFTLLFATGALSRLGETVPQGVSGAAGLLGFFSIAAFLYLIDYAARLLRPVSIILKIGESGHAVIEEVYPEPAESGCSSAGANRFAGTPDKIVCHQANPAVVVAANMEGLLALAEKTDSTIELVPRVGDFVGTGEALFRLYGRNLPPERTLKALVALGPERTLEQDSTFAFRIIVDIGIKALSKAINDPTTAVLAIDQLQRLLCFVGGRHLLDEEIRGKNGKLRLIRRTPNWEDFVQLTFSEIRLYGAENFQVARRLRAMIEYASQVLPDDRRPALLIELDLLDRMLERIYLFPEDLMLARTPDSQGLGGSARSASHANQH</sequence>